<dbReference type="PATRIC" id="fig|1030841.3.peg.426"/>
<dbReference type="AlphaFoldDB" id="G4CMW6"/>
<sequence>LRAILLMAMMGYYAEMLMDKNACVLLARVLQIKEVCYMGYSLLKNFTFFLK</sequence>
<gene>
    <name evidence="1" type="ORF">HMPREF9370_0425</name>
</gene>
<name>G4CMW6_9NEIS</name>
<evidence type="ECO:0000313" key="1">
    <source>
        <dbReference type="EMBL" id="EGZ50944.1"/>
    </source>
</evidence>
<dbReference type="EMBL" id="AGAZ01000014">
    <property type="protein sequence ID" value="EGZ50944.1"/>
    <property type="molecule type" value="Genomic_DNA"/>
</dbReference>
<dbReference type="Proteomes" id="UP000005336">
    <property type="component" value="Unassembled WGS sequence"/>
</dbReference>
<accession>G4CMW6</accession>
<protein>
    <submittedName>
        <fullName evidence="1">Uncharacterized protein</fullName>
    </submittedName>
</protein>
<reference evidence="1 2" key="1">
    <citation type="submission" date="2011-06" db="EMBL/GenBank/DDBJ databases">
        <authorList>
            <person name="Muzny D."/>
            <person name="Qin X."/>
            <person name="Deng J."/>
            <person name="Jiang H."/>
            <person name="Liu Y."/>
            <person name="Qu J."/>
            <person name="Song X.-Z."/>
            <person name="Zhang L."/>
            <person name="Thornton R."/>
            <person name="Coyle M."/>
            <person name="Francisco L."/>
            <person name="Jackson L."/>
            <person name="Javaid M."/>
            <person name="Korchina V."/>
            <person name="Kovar C."/>
            <person name="Mata R."/>
            <person name="Mathew T."/>
            <person name="Ngo R."/>
            <person name="Nguyen L."/>
            <person name="Nguyen N."/>
            <person name="Okwuonu G."/>
            <person name="Ongeri F."/>
            <person name="Pham C."/>
            <person name="Simmons D."/>
            <person name="Wilczek-Boney K."/>
            <person name="Hale W."/>
            <person name="Jakkamsetti A."/>
            <person name="Pham P."/>
            <person name="Ruth R."/>
            <person name="San Lucas F."/>
            <person name="Warren J."/>
            <person name="Zhang J."/>
            <person name="Zhao Z."/>
            <person name="Zhou C."/>
            <person name="Zhu D."/>
            <person name="Lee S."/>
            <person name="Bess C."/>
            <person name="Blankenburg K."/>
            <person name="Forbes L."/>
            <person name="Fu Q."/>
            <person name="Gubbala S."/>
            <person name="Hirani K."/>
            <person name="Jayaseelan J.C."/>
            <person name="Lara F."/>
            <person name="Munidasa M."/>
            <person name="Palculict T."/>
            <person name="Patil S."/>
            <person name="Pu L.-L."/>
            <person name="Saada N."/>
            <person name="Tang L."/>
            <person name="Weissenberger G."/>
            <person name="Zhu Y."/>
            <person name="Hemphill L."/>
            <person name="Shang Y."/>
            <person name="Youmans B."/>
            <person name="Ayvaz T."/>
            <person name="Ross M."/>
            <person name="Santibanez J."/>
            <person name="Aqrawi P."/>
            <person name="Gross S."/>
            <person name="Joshi V."/>
            <person name="Fowler G."/>
            <person name="Nazareth L."/>
            <person name="Reid J."/>
            <person name="Worley K."/>
            <person name="Petrosino J."/>
            <person name="Highlander S."/>
            <person name="Gibbs R."/>
        </authorList>
    </citation>
    <scope>NUCLEOTIDE SEQUENCE [LARGE SCALE GENOMIC DNA]</scope>
    <source>
        <strain evidence="1 2">9715</strain>
    </source>
</reference>
<feature type="non-terminal residue" evidence="1">
    <location>
        <position position="1"/>
    </location>
</feature>
<proteinExistence type="predicted"/>
<organism evidence="1 2">
    <name type="scientific">Neisseria wadsworthii 9715</name>
    <dbReference type="NCBI Taxonomy" id="1030841"/>
    <lineage>
        <taxon>Bacteria</taxon>
        <taxon>Pseudomonadati</taxon>
        <taxon>Pseudomonadota</taxon>
        <taxon>Betaproteobacteria</taxon>
        <taxon>Neisseriales</taxon>
        <taxon>Neisseriaceae</taxon>
        <taxon>Neisseria</taxon>
    </lineage>
</organism>
<comment type="caution">
    <text evidence="1">The sequence shown here is derived from an EMBL/GenBank/DDBJ whole genome shotgun (WGS) entry which is preliminary data.</text>
</comment>
<keyword evidence="2" id="KW-1185">Reference proteome</keyword>
<dbReference type="HOGENOM" id="CLU_3092068_0_0_4"/>
<evidence type="ECO:0000313" key="2">
    <source>
        <dbReference type="Proteomes" id="UP000005336"/>
    </source>
</evidence>